<dbReference type="InterPro" id="IPR050249">
    <property type="entry name" value="Pseudomonas-type_ThrB"/>
</dbReference>
<dbReference type="AlphaFoldDB" id="A0A7J7JNQ0"/>
<dbReference type="Pfam" id="PF01636">
    <property type="entry name" value="APH"/>
    <property type="match status" value="1"/>
</dbReference>
<dbReference type="EC" id="2.7.1.81" evidence="8"/>
<dbReference type="Gene3D" id="3.90.1200.10">
    <property type="match status" value="1"/>
</dbReference>
<dbReference type="InterPro" id="IPR002575">
    <property type="entry name" value="Aminoglycoside_PTrfase"/>
</dbReference>
<reference evidence="11" key="1">
    <citation type="submission" date="2020-06" db="EMBL/GenBank/DDBJ databases">
        <title>Draft genome of Bugula neritina, a colonial animal packing powerful symbionts and potential medicines.</title>
        <authorList>
            <person name="Rayko M."/>
        </authorList>
    </citation>
    <scope>NUCLEOTIDE SEQUENCE [LARGE SCALE GENOMIC DNA]</scope>
    <source>
        <strain evidence="11">Kwan_BN1</strain>
    </source>
</reference>
<dbReference type="GO" id="GO:0005737">
    <property type="term" value="C:cytoplasm"/>
    <property type="evidence" value="ECO:0007669"/>
    <property type="project" value="UniProtKB-SubCell"/>
</dbReference>
<organism evidence="11 12">
    <name type="scientific">Bugula neritina</name>
    <name type="common">Brown bryozoan</name>
    <name type="synonym">Sertularia neritina</name>
    <dbReference type="NCBI Taxonomy" id="10212"/>
    <lineage>
        <taxon>Eukaryota</taxon>
        <taxon>Metazoa</taxon>
        <taxon>Spiralia</taxon>
        <taxon>Lophotrochozoa</taxon>
        <taxon>Bryozoa</taxon>
        <taxon>Gymnolaemata</taxon>
        <taxon>Cheilostomatida</taxon>
        <taxon>Flustrina</taxon>
        <taxon>Buguloidea</taxon>
        <taxon>Bugulidae</taxon>
        <taxon>Bugula</taxon>
    </lineage>
</organism>
<dbReference type="PANTHER" id="PTHR21064">
    <property type="entry name" value="AMINOGLYCOSIDE PHOSPHOTRANSFERASE DOMAIN-CONTAINING PROTEIN-RELATED"/>
    <property type="match status" value="1"/>
</dbReference>
<evidence type="ECO:0000259" key="10">
    <source>
        <dbReference type="Pfam" id="PF01636"/>
    </source>
</evidence>
<feature type="domain" description="Aminoglycoside phosphotransferase" evidence="10">
    <location>
        <begin position="37"/>
        <end position="276"/>
    </location>
</feature>
<evidence type="ECO:0000256" key="6">
    <source>
        <dbReference type="ARBA" id="ARBA00036820"/>
    </source>
</evidence>
<gene>
    <name evidence="11" type="ORF">EB796_013720</name>
</gene>
<evidence type="ECO:0000256" key="8">
    <source>
        <dbReference type="ARBA" id="ARBA00038873"/>
    </source>
</evidence>
<dbReference type="PANTHER" id="PTHR21064:SF1">
    <property type="entry name" value="HYDROXYLYSINE KINASE"/>
    <property type="match status" value="1"/>
</dbReference>
<evidence type="ECO:0000256" key="9">
    <source>
        <dbReference type="ARBA" id="ARBA00040505"/>
    </source>
</evidence>
<protein>
    <recommendedName>
        <fullName evidence="9">Hydroxylysine kinase</fullName>
        <ecNumber evidence="8">2.7.1.81</ecNumber>
    </recommendedName>
</protein>
<sequence>MTEKDKYDGIQANATSEDVIHMVDLIYGLKVLTVKRLNGYDDQNFHVTVDGNDKDNEYISRINSSGYVFKVVNSLESLQDKEFKFAAIELMNYVRSKGVVCPEVVQAKSGKLLTEHYLPAGNGGDTRMHLIQMAEYIEGEVAGQHIDKQFAYKGGVYLAELHKHMEGFDNKNLHRDNFQWSLSSFSKVRDYTDVIQDLAKKKLALEVLDTWDSIEASFSSLPQGPIHADFNEQNILVKRSDESTDIIGVIDFQDSDFNCKVFDVSTYIMYMMAANKGDDAIEIGGYCLRGFMDNRELSQAELDVVYYGVAARFVMSLVLGLHYYNERKDPYLLLTQGGWVHLEKLWQIPSKELLRCWLSG</sequence>
<dbReference type="Gene3D" id="3.30.200.20">
    <property type="entry name" value="Phosphorylase Kinase, domain 1"/>
    <property type="match status" value="1"/>
</dbReference>
<dbReference type="EMBL" id="VXIV02002003">
    <property type="protein sequence ID" value="KAF6027969.1"/>
    <property type="molecule type" value="Genomic_DNA"/>
</dbReference>
<comment type="catalytic activity">
    <reaction evidence="6">
        <text>(5R)-5-hydroxy-L-lysine + GTP = (5R)-5-phosphooxy-L-lysine + GDP + H(+)</text>
        <dbReference type="Rhea" id="RHEA:19049"/>
        <dbReference type="ChEBI" id="CHEBI:15378"/>
        <dbReference type="ChEBI" id="CHEBI:37565"/>
        <dbReference type="ChEBI" id="CHEBI:57882"/>
        <dbReference type="ChEBI" id="CHEBI:58189"/>
        <dbReference type="ChEBI" id="CHEBI:58357"/>
        <dbReference type="EC" id="2.7.1.81"/>
    </reaction>
</comment>
<evidence type="ECO:0000256" key="3">
    <source>
        <dbReference type="ARBA" id="ARBA00022490"/>
    </source>
</evidence>
<keyword evidence="3" id="KW-0963">Cytoplasm</keyword>
<dbReference type="SUPFAM" id="SSF56112">
    <property type="entry name" value="Protein kinase-like (PK-like)"/>
    <property type="match status" value="1"/>
</dbReference>
<evidence type="ECO:0000313" key="11">
    <source>
        <dbReference type="EMBL" id="KAF6027969.1"/>
    </source>
</evidence>
<comment type="similarity">
    <text evidence="2">Belongs to the aminoglycoside phosphotransferase family.</text>
</comment>
<evidence type="ECO:0000256" key="7">
    <source>
        <dbReference type="ARBA" id="ARBA00037368"/>
    </source>
</evidence>
<dbReference type="InterPro" id="IPR011009">
    <property type="entry name" value="Kinase-like_dom_sf"/>
</dbReference>
<comment type="caution">
    <text evidence="11">The sequence shown here is derived from an EMBL/GenBank/DDBJ whole genome shotgun (WGS) entry which is preliminary data.</text>
</comment>
<proteinExistence type="inferred from homology"/>
<comment type="subcellular location">
    <subcellularLocation>
        <location evidence="1">Cytoplasm</location>
    </subcellularLocation>
</comment>
<keyword evidence="5" id="KW-0418">Kinase</keyword>
<dbReference type="GO" id="GO:0047992">
    <property type="term" value="F:hydroxylysine kinase activity"/>
    <property type="evidence" value="ECO:0007669"/>
    <property type="project" value="UniProtKB-EC"/>
</dbReference>
<comment type="function">
    <text evidence="7">Catalyzes the GTP-dependent phosphorylation of 5-hydroxy-L-lysine.</text>
</comment>
<evidence type="ECO:0000313" key="12">
    <source>
        <dbReference type="Proteomes" id="UP000593567"/>
    </source>
</evidence>
<keyword evidence="12" id="KW-1185">Reference proteome</keyword>
<evidence type="ECO:0000256" key="4">
    <source>
        <dbReference type="ARBA" id="ARBA00022679"/>
    </source>
</evidence>
<dbReference type="OrthoDB" id="9973935at2759"/>
<evidence type="ECO:0000256" key="2">
    <source>
        <dbReference type="ARBA" id="ARBA00006219"/>
    </source>
</evidence>
<evidence type="ECO:0000256" key="5">
    <source>
        <dbReference type="ARBA" id="ARBA00022777"/>
    </source>
</evidence>
<name>A0A7J7JNQ0_BUGNE</name>
<evidence type="ECO:0000256" key="1">
    <source>
        <dbReference type="ARBA" id="ARBA00004496"/>
    </source>
</evidence>
<accession>A0A7J7JNQ0</accession>
<keyword evidence="4" id="KW-0808">Transferase</keyword>
<dbReference type="Proteomes" id="UP000593567">
    <property type="component" value="Unassembled WGS sequence"/>
</dbReference>